<reference evidence="2" key="1">
    <citation type="journal article" date="2003" name="Science">
        <title>Human chromosome 7: DNA sequence and biology.</title>
        <authorList>
            <person name="Scherer S.W."/>
            <person name="Cheung J."/>
            <person name="MacDonald J.R."/>
            <person name="Osborne L.R."/>
            <person name="Nakabayashi K."/>
            <person name="Herbrick J.A."/>
            <person name="Carson A.R."/>
            <person name="Parker-Katiraee L."/>
            <person name="Skaug J."/>
            <person name="Khaja R."/>
            <person name="Zhang J."/>
            <person name="Hudek A.K."/>
            <person name="Li M."/>
            <person name="Haddad M."/>
            <person name="Duggan G.E."/>
            <person name="Fernandez B.A."/>
            <person name="Kanematsu E."/>
            <person name="Gentles S."/>
            <person name="Christopoulos C.C."/>
            <person name="Choufani S."/>
            <person name="Kwasnicka D."/>
            <person name="Zheng X.H."/>
            <person name="Lai Z."/>
            <person name="Nusskern D."/>
            <person name="Zhang Q."/>
            <person name="Gu Z."/>
            <person name="Lu F."/>
            <person name="Zeesman S."/>
            <person name="Nowaczyk M.J."/>
            <person name="Teshima I."/>
            <person name="Chitayat D."/>
            <person name="Shuman C."/>
            <person name="Weksberg R."/>
            <person name="Zackai E.H."/>
            <person name="Grebe T.A."/>
            <person name="Cox S.R."/>
            <person name="Kirkpatrick S.J."/>
            <person name="Rahman N."/>
            <person name="Friedman J.M."/>
            <person name="Heng H.H."/>
            <person name="Pelicci P.G."/>
            <person name="Lo-Coco F."/>
            <person name="Belloni E."/>
            <person name="Shaffer L.G."/>
            <person name="Pober B."/>
            <person name="Morton C.C."/>
            <person name="Gusella J.F."/>
            <person name="Bruns G.A."/>
            <person name="Korf B.R."/>
            <person name="Quade B.J."/>
            <person name="Ligon A.H."/>
            <person name="Ferguson H."/>
            <person name="Higgins A.W."/>
            <person name="Leach N.T."/>
            <person name="Herrick S.R."/>
            <person name="Lemyre E."/>
            <person name="Farra C.G."/>
            <person name="Kim H.G."/>
            <person name="Summers A.M."/>
            <person name="Gripp K.W."/>
            <person name="Roberts W."/>
            <person name="Szatmari P."/>
            <person name="Winsor E.J."/>
            <person name="Grzeschik K.H."/>
            <person name="Teebi A."/>
            <person name="Minassian B.A."/>
            <person name="Kere J."/>
            <person name="Armengol L."/>
            <person name="Pujana M.A."/>
            <person name="Estivill X."/>
            <person name="Wilson M.D."/>
            <person name="Koop B.F."/>
            <person name="Tosi S."/>
            <person name="Moore G.E."/>
            <person name="Boright A.P."/>
            <person name="Zlotorynski E."/>
            <person name="Kerem B."/>
            <person name="Kroisel P.M."/>
            <person name="Petek E."/>
            <person name="Oscier D.G."/>
            <person name="Mould S.J."/>
            <person name="Dohner H."/>
            <person name="Dohner K."/>
            <person name="Rommens J.M."/>
            <person name="Vincent J.B."/>
            <person name="Venter J.C."/>
            <person name="Li P.W."/>
            <person name="Mural R.J."/>
            <person name="Adams M.D."/>
            <person name="Tsui L.C."/>
        </authorList>
    </citation>
    <scope>NUCLEOTIDE SEQUENCE [LARGE SCALE GENOMIC DNA]</scope>
</reference>
<feature type="compositionally biased region" description="Basic residues" evidence="1">
    <location>
        <begin position="80"/>
        <end position="92"/>
    </location>
</feature>
<accession>A4D217</accession>
<gene>
    <name evidence="2" type="primary">LOC401296</name>
    <name evidence="2" type="ORF">tcag7.1167</name>
</gene>
<dbReference type="AlphaFoldDB" id="A4D217"/>
<evidence type="ECO:0000256" key="1">
    <source>
        <dbReference type="SAM" id="MobiDB-lite"/>
    </source>
</evidence>
<feature type="region of interest" description="Disordered" evidence="1">
    <location>
        <begin position="71"/>
        <end position="92"/>
    </location>
</feature>
<organism evidence="2">
    <name type="scientific">Homo sapiens</name>
    <name type="common">Human</name>
    <dbReference type="NCBI Taxonomy" id="9606"/>
    <lineage>
        <taxon>Eukaryota</taxon>
        <taxon>Metazoa</taxon>
        <taxon>Chordata</taxon>
        <taxon>Craniata</taxon>
        <taxon>Vertebrata</taxon>
        <taxon>Euteleostomi</taxon>
        <taxon>Mammalia</taxon>
        <taxon>Eutheria</taxon>
        <taxon>Euarchontoglires</taxon>
        <taxon>Primates</taxon>
        <taxon>Haplorrhini</taxon>
        <taxon>Catarrhini</taxon>
        <taxon>Hominidae</taxon>
        <taxon>Homo</taxon>
    </lineage>
</organism>
<dbReference type="EMBL" id="CH236953">
    <property type="protein sequence ID" value="EAL23946.1"/>
    <property type="molecule type" value="Genomic_DNA"/>
</dbReference>
<reference evidence="2" key="2">
    <citation type="submission" date="2004-06" db="EMBL/GenBank/DDBJ databases">
        <authorList>
            <person name="Scherer S.W."/>
            <person name="Cheung J."/>
            <person name="MacDonald J.R."/>
            <person name="Osborne L.R."/>
            <person name="Nakabayashi K."/>
            <person name="Herbrick J.-A."/>
            <person name="Carson A.R."/>
            <person name="Parker-Katiraee L."/>
            <person name="Skaug J."/>
            <person name="Khaja R."/>
            <person name="Zhang J."/>
            <person name="Hudek A.K."/>
            <person name="Li M."/>
            <person name="Haddad M."/>
            <person name="Duggan G.E."/>
            <person name="Fernandez B.A."/>
            <person name="Kanematsu E."/>
            <person name="Gentles S."/>
            <person name="Christopoulos C.C."/>
            <person name="Choufani S."/>
            <person name="Kwasnicka D."/>
            <person name="Zheng X.H."/>
            <person name="Nusskern D."/>
            <person name="Zhang Q."/>
            <person name="Gu Z."/>
            <person name="Lu F."/>
            <person name="Zeesman S."/>
            <person name="Teshima I."/>
            <person name="Chitayat D."/>
            <person name="Shuman C."/>
            <person name="Weksberg R."/>
            <person name="Zackai E.H."/>
            <person name="Grebe T.A."/>
            <person name="Cox S.R."/>
            <person name="Kirkpatrick S.J."/>
            <person name="Rahman N."/>
            <person name="Friedman J.M."/>
            <person name="Heng H.H.Q."/>
            <person name="Pelicci P."/>
            <person name="Lococo F."/>
            <person name="Belloni E."/>
            <person name="Shaffer L.G."/>
            <person name="Morton C.C."/>
            <person name="Pober B."/>
            <person name="Gusella J."/>
            <person name="Bruns G."/>
            <person name="Korf B.R."/>
            <person name="Quade B.J."/>
            <person name="Ligon A.H."/>
            <person name="Ferguson H."/>
            <person name="Higgins A.W."/>
            <person name="Leach N.T."/>
            <person name="Herrick S.R."/>
            <person name="Lemyre E."/>
            <person name="Farra C.G."/>
            <person name="Kim H.-G."/>
            <person name="Summers A.M."/>
            <person name="Gripp K.W."/>
            <person name="Roberts W."/>
            <person name="Szatmari P."/>
            <person name="Winsor E.J.T."/>
            <person name="Grzeschik K.-H."/>
            <person name="Teebi A."/>
            <person name="Minassian B.A."/>
            <person name="Kere J."/>
            <person name="Armengol L."/>
            <person name="Pujana M.Angel."/>
            <person name="Estivill X."/>
            <person name="Wilson M.D."/>
            <person name="Koop B.F."/>
            <person name="Tosi S."/>
            <person name="Moore G.E."/>
            <person name="Boright A.P."/>
            <person name="Zlotorynski E."/>
            <person name="Kerem B."/>
            <person name="Kroisel P.M."/>
            <person name="Petek E."/>
            <person name="Oscier D.G."/>
            <person name="Mould S.J."/>
            <person name="Doehner H."/>
            <person name="Doehner K."/>
            <person name="Rommens J.M."/>
            <person name="Vincent J.B."/>
            <person name="Venter J.C."/>
            <person name="Li P.W."/>
            <person name="Mural R.J."/>
            <person name="Adams M.D."/>
            <person name="Tsui L.-C."/>
        </authorList>
    </citation>
    <scope>NUCLEOTIDE SEQUENCE</scope>
</reference>
<proteinExistence type="predicted"/>
<evidence type="ECO:0000313" key="2">
    <source>
        <dbReference type="EMBL" id="EAL23946.1"/>
    </source>
</evidence>
<sequence length="92" mass="10238">MNISRACTAHYQDPSGTQHLVTRGLHGQSLPGGLHPLRRVKDGPAQLGLNPHSLVHRERLTCAHFTDNKTEAERVTARPAHGRAWRRPRPAL</sequence>
<name>A4D217_HUMAN</name>
<protein>
    <submittedName>
        <fullName evidence="2">Hypothetical gene supported by AK125766</fullName>
    </submittedName>
</protein>